<dbReference type="InterPro" id="IPR011335">
    <property type="entry name" value="Restrct_endonuc-II-like"/>
</dbReference>
<dbReference type="Proteomes" id="UP000295717">
    <property type="component" value="Unassembled WGS sequence"/>
</dbReference>
<dbReference type="CDD" id="cd06260">
    <property type="entry name" value="DUF820-like"/>
    <property type="match status" value="1"/>
</dbReference>
<dbReference type="EMBL" id="SMAO01000005">
    <property type="protein sequence ID" value="TCT20699.1"/>
    <property type="molecule type" value="Genomic_DNA"/>
</dbReference>
<name>A0A4R3N217_9GAMM</name>
<dbReference type="InterPro" id="IPR012296">
    <property type="entry name" value="Nuclease_put_TT1808"/>
</dbReference>
<organism evidence="2 3">
    <name type="scientific">Thiobaca trueperi</name>
    <dbReference type="NCBI Taxonomy" id="127458"/>
    <lineage>
        <taxon>Bacteria</taxon>
        <taxon>Pseudomonadati</taxon>
        <taxon>Pseudomonadota</taxon>
        <taxon>Gammaproteobacteria</taxon>
        <taxon>Chromatiales</taxon>
        <taxon>Chromatiaceae</taxon>
        <taxon>Thiobaca</taxon>
    </lineage>
</organism>
<reference evidence="2 3" key="1">
    <citation type="submission" date="2019-03" db="EMBL/GenBank/DDBJ databases">
        <title>Genomic Encyclopedia of Type Strains, Phase IV (KMG-IV): sequencing the most valuable type-strain genomes for metagenomic binning, comparative biology and taxonomic classification.</title>
        <authorList>
            <person name="Goeker M."/>
        </authorList>
    </citation>
    <scope>NUCLEOTIDE SEQUENCE [LARGE SCALE GENOMIC DNA]</scope>
    <source>
        <strain evidence="2 3">DSM 13587</strain>
    </source>
</reference>
<sequence>MPAQSLIEHYSVEDYRRWEGDWELIHGMPLAMSPSPVIQHQRIAKRIVLQLDEALGDCPNCEALYEIDVEFSQDTVVRPDVIVICFEPVGDRLTRAPDLIFEVLSPATARRDEYTKFQLYGEEGVRWYVVVDPAASRAKVYRLIDGQYRKVGDFYDESLSFDLSGCKIEFDFRRLWQGRRA</sequence>
<keyword evidence="2" id="KW-0378">Hydrolase</keyword>
<dbReference type="AlphaFoldDB" id="A0A4R3N217"/>
<dbReference type="Gene3D" id="3.90.1570.10">
    <property type="entry name" value="tt1808, chain A"/>
    <property type="match status" value="1"/>
</dbReference>
<comment type="caution">
    <text evidence="2">The sequence shown here is derived from an EMBL/GenBank/DDBJ whole genome shotgun (WGS) entry which is preliminary data.</text>
</comment>
<feature type="domain" description="Putative restriction endonuclease" evidence="1">
    <location>
        <begin position="12"/>
        <end position="152"/>
    </location>
</feature>
<protein>
    <submittedName>
        <fullName evidence="2">Uma2 family endonuclease</fullName>
    </submittedName>
</protein>
<dbReference type="InterPro" id="IPR008538">
    <property type="entry name" value="Uma2"/>
</dbReference>
<dbReference type="SUPFAM" id="SSF52980">
    <property type="entry name" value="Restriction endonuclease-like"/>
    <property type="match status" value="1"/>
</dbReference>
<accession>A0A4R3N217</accession>
<dbReference type="GO" id="GO:0004519">
    <property type="term" value="F:endonuclease activity"/>
    <property type="evidence" value="ECO:0007669"/>
    <property type="project" value="UniProtKB-KW"/>
</dbReference>
<evidence type="ECO:0000313" key="3">
    <source>
        <dbReference type="Proteomes" id="UP000295717"/>
    </source>
</evidence>
<dbReference type="PANTHER" id="PTHR36558:SF1">
    <property type="entry name" value="RESTRICTION ENDONUCLEASE DOMAIN-CONTAINING PROTEIN-RELATED"/>
    <property type="match status" value="1"/>
</dbReference>
<dbReference type="OrthoDB" id="9799703at2"/>
<dbReference type="RefSeq" id="WP_132977308.1">
    <property type="nucleotide sequence ID" value="NZ_SMAO01000005.1"/>
</dbReference>
<evidence type="ECO:0000259" key="1">
    <source>
        <dbReference type="Pfam" id="PF05685"/>
    </source>
</evidence>
<keyword evidence="2" id="KW-0255">Endonuclease</keyword>
<proteinExistence type="predicted"/>
<gene>
    <name evidence="2" type="ORF">EDC35_105138</name>
</gene>
<dbReference type="Pfam" id="PF05685">
    <property type="entry name" value="Uma2"/>
    <property type="match status" value="1"/>
</dbReference>
<keyword evidence="3" id="KW-1185">Reference proteome</keyword>
<keyword evidence="2" id="KW-0540">Nuclease</keyword>
<dbReference type="PANTHER" id="PTHR36558">
    <property type="entry name" value="GLR1098 PROTEIN"/>
    <property type="match status" value="1"/>
</dbReference>
<evidence type="ECO:0000313" key="2">
    <source>
        <dbReference type="EMBL" id="TCT20699.1"/>
    </source>
</evidence>